<evidence type="ECO:0000256" key="14">
    <source>
        <dbReference type="ARBA" id="ARBA00023065"/>
    </source>
</evidence>
<dbReference type="GO" id="GO:0005242">
    <property type="term" value="F:inward rectifier potassium channel activity"/>
    <property type="evidence" value="ECO:0007669"/>
    <property type="project" value="TreeGrafter"/>
</dbReference>
<evidence type="ECO:0000313" key="27">
    <source>
        <dbReference type="Ensembl" id="ENSGMOP00000023102.1"/>
    </source>
</evidence>
<evidence type="ECO:0000256" key="2">
    <source>
        <dbReference type="ARBA" id="ARBA00007076"/>
    </source>
</evidence>
<evidence type="ECO:0000256" key="1">
    <source>
        <dbReference type="ARBA" id="ARBA00004651"/>
    </source>
</evidence>
<dbReference type="GO" id="GO:0034702">
    <property type="term" value="C:monoatomic ion channel complex"/>
    <property type="evidence" value="ECO:0007669"/>
    <property type="project" value="UniProtKB-KW"/>
</dbReference>
<evidence type="ECO:0000256" key="23">
    <source>
        <dbReference type="SAM" id="MobiDB-lite"/>
    </source>
</evidence>
<dbReference type="GO" id="GO:0086013">
    <property type="term" value="P:membrane repolarization during cardiac muscle cell action potential"/>
    <property type="evidence" value="ECO:0007669"/>
    <property type="project" value="TreeGrafter"/>
</dbReference>
<organism evidence="27 28">
    <name type="scientific">Gadus morhua</name>
    <name type="common">Atlantic cod</name>
    <dbReference type="NCBI Taxonomy" id="8049"/>
    <lineage>
        <taxon>Eukaryota</taxon>
        <taxon>Metazoa</taxon>
        <taxon>Chordata</taxon>
        <taxon>Craniata</taxon>
        <taxon>Vertebrata</taxon>
        <taxon>Euteleostomi</taxon>
        <taxon>Actinopterygii</taxon>
        <taxon>Neopterygii</taxon>
        <taxon>Teleostei</taxon>
        <taxon>Neoteleostei</taxon>
        <taxon>Acanthomorphata</taxon>
        <taxon>Zeiogadaria</taxon>
        <taxon>Gadariae</taxon>
        <taxon>Gadiformes</taxon>
        <taxon>Gadoidei</taxon>
        <taxon>Gadidae</taxon>
        <taxon>Gadus</taxon>
    </lineage>
</organism>
<reference evidence="27" key="1">
    <citation type="submission" date="2025-08" db="UniProtKB">
        <authorList>
            <consortium name="Ensembl"/>
        </authorList>
    </citation>
    <scope>IDENTIFICATION</scope>
</reference>
<keyword evidence="10" id="KW-0851">Voltage-gated channel</keyword>
<evidence type="ECO:0000256" key="10">
    <source>
        <dbReference type="ARBA" id="ARBA00022882"/>
    </source>
</evidence>
<dbReference type="PANTHER" id="PTHR10217">
    <property type="entry name" value="VOLTAGE AND LIGAND GATED POTASSIUM CHANNEL"/>
    <property type="match status" value="1"/>
</dbReference>
<comment type="similarity">
    <text evidence="2">Belongs to the potassium channel family. H (Eag) (TC 1.A.1.20) subfamily. Kv11.1/KCNH2 sub-subfamily.</text>
</comment>
<evidence type="ECO:0000256" key="4">
    <source>
        <dbReference type="ARBA" id="ARBA00022475"/>
    </source>
</evidence>
<dbReference type="SUPFAM" id="SSF51206">
    <property type="entry name" value="cAMP-binding domain-like"/>
    <property type="match status" value="1"/>
</dbReference>
<protein>
    <recommendedName>
        <fullName evidence="21">Voltage-gated inwardly rectifying potassium channel KCNH2</fullName>
    </recommendedName>
    <alternativeName>
        <fullName evidence="17">Ether-a-go-go-related gene potassium channel 1</fullName>
    </alternativeName>
    <alternativeName>
        <fullName evidence="22">Potassium voltage-gated channel subfamily H member 2</fullName>
    </alternativeName>
    <alternativeName>
        <fullName evidence="18">Voltage-gated potassium channel subunit Kv11.1</fullName>
    </alternativeName>
</protein>
<keyword evidence="15 24" id="KW-0472">Membrane</keyword>
<keyword evidence="16" id="KW-0407">Ion channel</keyword>
<dbReference type="GO" id="GO:0086091">
    <property type="term" value="P:regulation of heart rate by cardiac conduction"/>
    <property type="evidence" value="ECO:0007669"/>
    <property type="project" value="TreeGrafter"/>
</dbReference>
<dbReference type="InterPro" id="IPR000014">
    <property type="entry name" value="PAS"/>
</dbReference>
<comment type="catalytic activity">
    <reaction evidence="19">
        <text>K(+)(in) = K(+)(out)</text>
        <dbReference type="Rhea" id="RHEA:29463"/>
        <dbReference type="ChEBI" id="CHEBI:29103"/>
    </reaction>
</comment>
<evidence type="ECO:0000313" key="28">
    <source>
        <dbReference type="Proteomes" id="UP000694546"/>
    </source>
</evidence>
<feature type="transmembrane region" description="Helical" evidence="24">
    <location>
        <begin position="511"/>
        <end position="535"/>
    </location>
</feature>
<feature type="region of interest" description="Disordered" evidence="23">
    <location>
        <begin position="228"/>
        <end position="252"/>
    </location>
</feature>
<feature type="domain" description="Cyclic nucleotide-binding" evidence="25">
    <location>
        <begin position="704"/>
        <end position="804"/>
    </location>
</feature>
<sequence length="957" mass="107453">MPVRRGHVAPQNTFLDTIIRKFDSQSRKFIIANARVENCAIIFCNDGFCRMVGYTRAEIMQKPCTCNFLYGPSTKRMAIAQMAQALLGAEERKVEISLYQKDGQCFLCLVDVVPVKNEDGLVIMFILNFDVMTDDKLQDPTQEINHRLPAWLVTGRTLCLSVCLSGLQSWPEDRQEDQCTLLCSGSSSVSPTPPHLPPPAHGHRPPLVGPLAQSSPCVAAHRLSLNPDASASNCSTSNSRSRESVHSMRRASSVDEIEALRPDWSLRSRRGAVNHRSILNSTSDSDLMRYRTISKIPQITLNFVDFKADPLIALPPGEIDIIAPCKLIDRTHNVTEKVTQVLSLGADVLPEYKLQAPRIHKWTVLHYSPFKAVWDWLILLLVIYTAILTPYSAAFLLNDTEAAAMQSCGYCSPLNVVDLIVDIMFIIDILINFRTTYVNANDEVVSHPLRIAVHYFKGWFLIDMVAAIPFDLLIYRNGEETTTLIGLLKTARLLRLVRVARKLDRYSEYGAAVLFLLMCTFALIAHWLACIWYAIGNVERNGSIGWLHSLGDQLGKHYNDSIPGSGPSIKDKYVTALYFTFSSLTSVGFGNVSPNTNSEKIFSICVMLIGSLMYASIFGNVSAIIQRLYSGTARYHTQMLRVREFIRFHQIPNPLRQRLEEYFQHAWSYTNGIDMNAVLKGFPECLQADICLHLNRTLLQNCKAFKGSTKGCLRALAMKFKTTHAPPGDTLVHAGDVLNALYFISRGSIEILRGDVVVAILGKNDIFGEPINLYARPGKSNADVRALTYCDLHKILREDVQEVLDMYPEFSEHFWGNLEITFNLRDTNMIPGSPTSDDSDGGGFNKLRRRKLSFRRRTEKDGSFASPSSCLLKRCPRDDVRCRVFVRLESRMSTDIGAIMQLLQRQMALVPPAYSTVTPCPPQNLLKSLRLRDPPQVLPTRVTFSRTADSQNLLKSL</sequence>
<dbReference type="Gene3D" id="1.10.1200.260">
    <property type="match status" value="1"/>
</dbReference>
<evidence type="ECO:0000256" key="22">
    <source>
        <dbReference type="ARBA" id="ARBA00047201"/>
    </source>
</evidence>
<dbReference type="InterPro" id="IPR001610">
    <property type="entry name" value="PAC"/>
</dbReference>
<dbReference type="CDD" id="cd00130">
    <property type="entry name" value="PAS"/>
    <property type="match status" value="1"/>
</dbReference>
<proteinExistence type="inferred from homology"/>
<reference evidence="27" key="2">
    <citation type="submission" date="2025-09" db="UniProtKB">
        <authorList>
            <consortium name="Ensembl"/>
        </authorList>
    </citation>
    <scope>IDENTIFICATION</scope>
</reference>
<evidence type="ECO:0000256" key="11">
    <source>
        <dbReference type="ARBA" id="ARBA00022958"/>
    </source>
</evidence>
<evidence type="ECO:0000259" key="25">
    <source>
        <dbReference type="PROSITE" id="PS50042"/>
    </source>
</evidence>
<evidence type="ECO:0000256" key="24">
    <source>
        <dbReference type="SAM" id="Phobius"/>
    </source>
</evidence>
<keyword evidence="8 24" id="KW-0812">Transmembrane</keyword>
<dbReference type="Proteomes" id="UP000694546">
    <property type="component" value="Chromosome 23"/>
</dbReference>
<dbReference type="Ensembl" id="ENSGMOT00000075815.1">
    <property type="protein sequence ID" value="ENSGMOP00000023102.1"/>
    <property type="gene ID" value="ENSGMOG00000001723.2"/>
</dbReference>
<feature type="compositionally biased region" description="Low complexity" evidence="23">
    <location>
        <begin position="229"/>
        <end position="239"/>
    </location>
</feature>
<evidence type="ECO:0000256" key="13">
    <source>
        <dbReference type="ARBA" id="ARBA00023054"/>
    </source>
</evidence>
<evidence type="ECO:0000256" key="9">
    <source>
        <dbReference type="ARBA" id="ARBA00022826"/>
    </source>
</evidence>
<evidence type="ECO:0000256" key="12">
    <source>
        <dbReference type="ARBA" id="ARBA00022989"/>
    </source>
</evidence>
<dbReference type="InterPro" id="IPR003967">
    <property type="entry name" value="K_chnl_volt-dep_ERG"/>
</dbReference>
<feature type="transmembrane region" description="Helical" evidence="24">
    <location>
        <begin position="376"/>
        <end position="397"/>
    </location>
</feature>
<evidence type="ECO:0000259" key="26">
    <source>
        <dbReference type="PROSITE" id="PS50113"/>
    </source>
</evidence>
<keyword evidence="6" id="KW-0633">Potassium transport</keyword>
<dbReference type="AlphaFoldDB" id="A0A8C4ZY86"/>
<keyword evidence="9" id="KW-0631">Potassium channel</keyword>
<dbReference type="SUPFAM" id="SSF55785">
    <property type="entry name" value="PYP-like sensor domain (PAS domain)"/>
    <property type="match status" value="1"/>
</dbReference>
<keyword evidence="7" id="KW-0597">Phosphoprotein</keyword>
<comment type="subcellular location">
    <subcellularLocation>
        <location evidence="1">Cell membrane</location>
        <topology evidence="1">Multi-pass membrane protein</topology>
    </subcellularLocation>
</comment>
<dbReference type="Pfam" id="PF00520">
    <property type="entry name" value="Ion_trans"/>
    <property type="match status" value="1"/>
</dbReference>
<dbReference type="Gene3D" id="1.10.287.70">
    <property type="match status" value="1"/>
</dbReference>
<keyword evidence="4" id="KW-1003">Cell membrane</keyword>
<dbReference type="InterPro" id="IPR000595">
    <property type="entry name" value="cNMP-bd_dom"/>
</dbReference>
<keyword evidence="28" id="KW-1185">Reference proteome</keyword>
<keyword evidence="12 24" id="KW-1133">Transmembrane helix</keyword>
<evidence type="ECO:0000256" key="6">
    <source>
        <dbReference type="ARBA" id="ARBA00022538"/>
    </source>
</evidence>
<dbReference type="PROSITE" id="PS50113">
    <property type="entry name" value="PAC"/>
    <property type="match status" value="1"/>
</dbReference>
<keyword evidence="5" id="KW-0488">Methylation</keyword>
<evidence type="ECO:0000256" key="7">
    <source>
        <dbReference type="ARBA" id="ARBA00022553"/>
    </source>
</evidence>
<evidence type="ECO:0000256" key="3">
    <source>
        <dbReference type="ARBA" id="ARBA00022448"/>
    </source>
</evidence>
<evidence type="ECO:0000256" key="20">
    <source>
        <dbReference type="ARBA" id="ARBA00046729"/>
    </source>
</evidence>
<evidence type="ECO:0000256" key="8">
    <source>
        <dbReference type="ARBA" id="ARBA00022692"/>
    </source>
</evidence>
<dbReference type="GO" id="GO:0005886">
    <property type="term" value="C:plasma membrane"/>
    <property type="evidence" value="ECO:0007669"/>
    <property type="project" value="UniProtKB-SubCell"/>
</dbReference>
<gene>
    <name evidence="27" type="primary">kcnh2b</name>
</gene>
<feature type="transmembrane region" description="Helical" evidence="24">
    <location>
        <begin position="601"/>
        <end position="625"/>
    </location>
</feature>
<dbReference type="Pfam" id="PF00027">
    <property type="entry name" value="cNMP_binding"/>
    <property type="match status" value="1"/>
</dbReference>
<dbReference type="SMART" id="SM00100">
    <property type="entry name" value="cNMP"/>
    <property type="match status" value="1"/>
</dbReference>
<keyword evidence="14" id="KW-0406">Ion transport</keyword>
<accession>A0A8C4ZY86</accession>
<dbReference type="PROSITE" id="PS50042">
    <property type="entry name" value="CNMP_BINDING_3"/>
    <property type="match status" value="1"/>
</dbReference>
<dbReference type="PRINTS" id="PR01470">
    <property type="entry name" value="ERGCHANNEL"/>
</dbReference>
<feature type="domain" description="PAC" evidence="26">
    <location>
        <begin position="92"/>
        <end position="143"/>
    </location>
</feature>
<keyword evidence="11" id="KW-0630">Potassium</keyword>
<dbReference type="CDD" id="cd00038">
    <property type="entry name" value="CAP_ED"/>
    <property type="match status" value="1"/>
</dbReference>
<evidence type="ECO:0000256" key="16">
    <source>
        <dbReference type="ARBA" id="ARBA00023303"/>
    </source>
</evidence>
<dbReference type="PANTHER" id="PTHR10217:SF506">
    <property type="entry name" value="POTASSIUM VOLTAGE-GATED CHANNEL SUBFAMILY H MEMBER 2"/>
    <property type="match status" value="1"/>
</dbReference>
<dbReference type="InterPro" id="IPR050818">
    <property type="entry name" value="KCNH_animal-type"/>
</dbReference>
<evidence type="ECO:0000256" key="15">
    <source>
        <dbReference type="ARBA" id="ARBA00023136"/>
    </source>
</evidence>
<dbReference type="SMART" id="SM00086">
    <property type="entry name" value="PAC"/>
    <property type="match status" value="1"/>
</dbReference>
<evidence type="ECO:0000256" key="5">
    <source>
        <dbReference type="ARBA" id="ARBA00022481"/>
    </source>
</evidence>
<dbReference type="PRINTS" id="PR01463">
    <property type="entry name" value="EAGCHANLFMLY"/>
</dbReference>
<keyword evidence="13" id="KW-0175">Coiled coil</keyword>
<evidence type="ECO:0000256" key="21">
    <source>
        <dbReference type="ARBA" id="ARBA00047187"/>
    </source>
</evidence>
<evidence type="ECO:0000256" key="18">
    <source>
        <dbReference type="ARBA" id="ARBA00031970"/>
    </source>
</evidence>
<dbReference type="InterPro" id="IPR005821">
    <property type="entry name" value="Ion_trans_dom"/>
</dbReference>
<dbReference type="InterPro" id="IPR014710">
    <property type="entry name" value="RmlC-like_jellyroll"/>
</dbReference>
<dbReference type="InterPro" id="IPR003938">
    <property type="entry name" value="K_chnl_volt-dep_EAG/ELK/ERG"/>
</dbReference>
<evidence type="ECO:0000256" key="19">
    <source>
        <dbReference type="ARBA" id="ARBA00034430"/>
    </source>
</evidence>
<dbReference type="SUPFAM" id="SSF81324">
    <property type="entry name" value="Voltage-gated potassium channels"/>
    <property type="match status" value="1"/>
</dbReference>
<dbReference type="GO" id="GO:0060307">
    <property type="term" value="P:regulation of ventricular cardiac muscle cell membrane repolarization"/>
    <property type="evidence" value="ECO:0007669"/>
    <property type="project" value="TreeGrafter"/>
</dbReference>
<dbReference type="InterPro" id="IPR000700">
    <property type="entry name" value="PAS-assoc_C"/>
</dbReference>
<dbReference type="InterPro" id="IPR035965">
    <property type="entry name" value="PAS-like_dom_sf"/>
</dbReference>
<dbReference type="Pfam" id="PF13426">
    <property type="entry name" value="PAS_9"/>
    <property type="match status" value="1"/>
</dbReference>
<dbReference type="InterPro" id="IPR018490">
    <property type="entry name" value="cNMP-bd_dom_sf"/>
</dbReference>
<name>A0A8C4ZY86_GADMO</name>
<dbReference type="Gene3D" id="2.60.120.10">
    <property type="entry name" value="Jelly Rolls"/>
    <property type="match status" value="1"/>
</dbReference>
<evidence type="ECO:0000256" key="17">
    <source>
        <dbReference type="ARBA" id="ARBA00030015"/>
    </source>
</evidence>
<dbReference type="GeneTree" id="ENSGT00940000159846"/>
<dbReference type="NCBIfam" id="TIGR00229">
    <property type="entry name" value="sensory_box"/>
    <property type="match status" value="1"/>
</dbReference>
<keyword evidence="3" id="KW-0813">Transport</keyword>
<comment type="subunit">
    <text evidence="20">The potassium channel is probably composed of a homo- or heterotetrameric complex of pore-forming alpha subunits that can associate with modulating beta subunits. Interacts with DNAJB12 and DNAJB14; chaperones DNAJB12 and DNAJB14 promote tetramerization. Heteromultimer with KCNH6/ERG2 and KCNH7/ERG3. Interacts with ALG10B. Forms a stable complex with KCNE1 or KCNE2, and that this heteromultimerization regulates Inward rectifier potassium channel activity. Interacts with CANX. The core-glycosylated, but not the fully glycosylated form interacts with RNF207. Interacts with NDFIP1 and NDFIP2; this interaction decreases the cell membrane expression by targeting KCNH2, through interaction with NEDD4L, for the degradation through the multivesicular bodies (MVBs)-lysosomal pathway.</text>
</comment>
<dbReference type="Gene3D" id="3.30.450.20">
    <property type="entry name" value="PAS domain"/>
    <property type="match status" value="1"/>
</dbReference>